<evidence type="ECO:0000313" key="2">
    <source>
        <dbReference type="EMBL" id="RMC35414.1"/>
    </source>
</evidence>
<evidence type="ECO:0000313" key="3">
    <source>
        <dbReference type="Proteomes" id="UP000273516"/>
    </source>
</evidence>
<gene>
    <name evidence="2" type="ORF">C9E81_09265</name>
</gene>
<proteinExistence type="predicted"/>
<evidence type="ECO:0000259" key="1">
    <source>
        <dbReference type="PROSITE" id="PS51208"/>
    </source>
</evidence>
<dbReference type="Gene3D" id="2.160.20.20">
    <property type="match status" value="1"/>
</dbReference>
<dbReference type="Proteomes" id="UP000273516">
    <property type="component" value="Unassembled WGS sequence"/>
</dbReference>
<organism evidence="2 3">
    <name type="scientific">Paracoccus alkanivorans</name>
    <dbReference type="NCBI Taxonomy" id="2116655"/>
    <lineage>
        <taxon>Bacteria</taxon>
        <taxon>Pseudomonadati</taxon>
        <taxon>Pseudomonadota</taxon>
        <taxon>Alphaproteobacteria</taxon>
        <taxon>Rhodobacterales</taxon>
        <taxon>Paracoccaceae</taxon>
        <taxon>Paracoccus</taxon>
    </lineage>
</organism>
<dbReference type="InterPro" id="IPR005546">
    <property type="entry name" value="Autotransporte_beta"/>
</dbReference>
<name>A0A3M0MGC7_9RHOB</name>
<dbReference type="InterPro" id="IPR036709">
    <property type="entry name" value="Autotransporte_beta_dom_sf"/>
</dbReference>
<accession>A0A3M0MGC7</accession>
<feature type="domain" description="Autotransporter" evidence="1">
    <location>
        <begin position="1793"/>
        <end position="2104"/>
    </location>
</feature>
<reference evidence="2 3" key="1">
    <citation type="submission" date="2018-07" db="EMBL/GenBank/DDBJ databases">
        <authorList>
            <person name="Zhang Y."/>
            <person name="Wang L."/>
            <person name="Ma S."/>
        </authorList>
    </citation>
    <scope>NUCLEOTIDE SEQUENCE [LARGE SCALE GENOMIC DNA]</scope>
    <source>
        <strain evidence="2 3">4-2</strain>
    </source>
</reference>
<dbReference type="SMART" id="SM00869">
    <property type="entry name" value="Autotransporter"/>
    <property type="match status" value="1"/>
</dbReference>
<keyword evidence="3" id="KW-1185">Reference proteome</keyword>
<dbReference type="PROSITE" id="PS51208">
    <property type="entry name" value="AUTOTRANSPORTER"/>
    <property type="match status" value="1"/>
</dbReference>
<dbReference type="InterPro" id="IPR012332">
    <property type="entry name" value="Autotransporter_pectin_lyase_C"/>
</dbReference>
<sequence>MPEEGAVAILTTGKDGKRVRLRLDDEDTISPDEIRLDSGTYVLNGGVIESNDNGLLINNDASEEGETLTIGSALAGDVTIGGGGIFDDDEKNLVRYTGDSTISDGGETVGLLDRVTINEGAKFQISGTTTGELTNWGNTTLDGTHDGSVENHGTIDTTGAVITRNLDNYGNTNVTSGVLSVSRFNNEGDLDLSGTLKAAGTIDNHAGGVMRLFDGATLNGRVVNRASDGEDSEAGTIRIGNANVTVNGELKNKGLIEVRTRRSQAVLNVKAEAGSDLPGRFINNGEIRVVYPGSSLDISADEIILGGDSNLKLDNIALFGNITNKGDLEYVSNATLQGSLSNLNARDGQGSLIISSTVNANGNDVHNTGEMAVKPQLAADGVVRGGKIRNVARLTNSGRLTIGVTDGKVGTVVTQTLDNTGTIDLDGKLTAHGTTNTGSIDLDGDFEVVSDVAGNAGYFTNGIDGKVTVSGSLAADGGSVVNGARGTIVVAGGSVSAADLQNRGELSIDLADGKVGTVVTQTLDNTGTIDLDGKLSAHSTTNTGSIDLDGDFDVVSDAAGSAGGFINGQDGKLTVSGSLSADGGSVVNEIGGSVTVAGGSIAAADLRNAGSLLVKGGNGKISADSFANTGTVNVEDRLSVEIGGEGIKGRFTNEDGGEVTVSGSLVADDDVFANNRRGLVSLDSGSITVDSLVNAGTLTGTGSITGDINNTGEMDVSGSITAADLQNWGEVTLSGGVIAAHSTTNTGSIDLDGDFDVVSDAAGNAGYFINGQDGELTVSGSLSAGGGSVVNEIGGSVTVAGGSIAAADLRNAGSLLVKGGNGKISADSFANTGTVNVEDRLSVEIGGEGIKGRFTNEDGGKVTVSGNLVADDDVFANNRGGLVSMNNGSITVDRLANAGTLTGTGSITGDINNTGDMNLSGDVAGGITNHGSLTASGLVSGHLSHQGDSFDVDGDLSVGSLGNQGNITIEGSDTLASGGNVENSGTITVSGELSSESGKINNKGADSKLILSGGTVGGDIANSGTIIGEKGSNSSIDGTVIQNTGALLQVDGSLDVAHVENSGTVKVSGGELATETFKNGNGVLELDHATVSGQITNTKDGRINVVSNSTIENNLKNLGTIDVTGAGHRILSVEGVFTNNGIIDATPDNSSLTISAGKIVLNDGSEIDVDRVTLVGAVQNSVDLNYSKDAVLNGALNNTALGDVTISAAVDGGGFNITNKGNLQVTKDADSRGNLDNVGKLSNSGNMVISGDSSVTAERITNAADGDMRVAGALNSSTGEDIVNKGALRISGRLGGGLTNSGGTTTLSNGRITGDVTNSAVITGSGVIAGSLTNRSDGVARLAGSVGAVENHGTLASIGDLTVAGLVNENITRVNADHVLLSTGEVSNNGTLQIAGTLQAQAGLENSGRTTLNGGVIDGDVKNSGKLAGSGTISGKLTHMGRADLELDGALSVGSLMNEGAISIDAEDTLTTGSGVENNGRITIAGALTGDVENTGVYQQTGTLDGSLATTGDAKIGGRITGDLNYQGGTLELWEGASIAKTLHLGHDFEIGAGDRVNASNVMVQKDAELQLDGAVSGNLTNAGNIDAGNNARIGGMLVNHHEMAAGNNLQVKGNMINNGDFAAGNNARIEGQIANNGKLSLQNGRTNDVMHTGGLSGNGVYALDVNLSDFTTDRIVVEDGAATGNYSLDLAYKGNPGGVRIGEYVTLLDVDETQGAKNNFTYSYNPTDLASERIVYSVEQDGANGDLRMISQTNPAIGAIFGSVTLTQSLIGAVVNRPTSPFVTGLAFDAEDKPCGVGSWGRATGGHAKATGATDNGVSNIESTVQATYYGMQVGTDFACFDDRYGGWNMAFGGFLGVNQGDTTQPVYAVDGRNSQQVTRVLASRNESEFDQLYGGVYVTATKGRMQADLQYRYEHTDFTIENIGVTGGGLGLDDDFSSRGSTLSGSFSYIFPIGDKGWSVVPNVGFAYSRLSTDSIEFSGGDRIEFEDSEAQIGFAGATIAKTFVQSQDNSALYAFATGTVYKNFSDPSVSVFTSQSGESQRLESDNLGTYGEISVGANYVKVLQPGPGLRPRQISASARIDARTGDGLESVGVTGQLRLQF</sequence>
<protein>
    <recommendedName>
        <fullName evidence="1">Autotransporter domain-containing protein</fullName>
    </recommendedName>
</protein>
<dbReference type="Gene3D" id="2.40.128.130">
    <property type="entry name" value="Autotransporter beta-domain"/>
    <property type="match status" value="1"/>
</dbReference>
<dbReference type="SUPFAM" id="SSF103515">
    <property type="entry name" value="Autotransporter"/>
    <property type="match status" value="1"/>
</dbReference>
<comment type="caution">
    <text evidence="2">The sequence shown here is derived from an EMBL/GenBank/DDBJ whole genome shotgun (WGS) entry which is preliminary data.</text>
</comment>
<dbReference type="EMBL" id="QOKZ01000003">
    <property type="protein sequence ID" value="RMC35414.1"/>
    <property type="molecule type" value="Genomic_DNA"/>
</dbReference>